<organism evidence="1 2">
    <name type="scientific">Haematococcus lacustris</name>
    <name type="common">Green alga</name>
    <name type="synonym">Haematococcus pluvialis</name>
    <dbReference type="NCBI Taxonomy" id="44745"/>
    <lineage>
        <taxon>Eukaryota</taxon>
        <taxon>Viridiplantae</taxon>
        <taxon>Chlorophyta</taxon>
        <taxon>core chlorophytes</taxon>
        <taxon>Chlorophyceae</taxon>
        <taxon>CS clade</taxon>
        <taxon>Chlamydomonadales</taxon>
        <taxon>Haematococcaceae</taxon>
        <taxon>Haematococcus</taxon>
    </lineage>
</organism>
<comment type="caution">
    <text evidence="1">The sequence shown here is derived from an EMBL/GenBank/DDBJ whole genome shotgun (WGS) entry which is preliminary data.</text>
</comment>
<reference evidence="1 2" key="1">
    <citation type="submission" date="2020-02" db="EMBL/GenBank/DDBJ databases">
        <title>Draft genome sequence of Haematococcus lacustris strain NIES-144.</title>
        <authorList>
            <person name="Morimoto D."/>
            <person name="Nakagawa S."/>
            <person name="Yoshida T."/>
            <person name="Sawayama S."/>
        </authorList>
    </citation>
    <scope>NUCLEOTIDE SEQUENCE [LARGE SCALE GENOMIC DNA]</scope>
    <source>
        <strain evidence="1 2">NIES-144</strain>
    </source>
</reference>
<evidence type="ECO:0000313" key="1">
    <source>
        <dbReference type="EMBL" id="GFH26913.1"/>
    </source>
</evidence>
<feature type="non-terminal residue" evidence="1">
    <location>
        <position position="46"/>
    </location>
</feature>
<evidence type="ECO:0000313" key="2">
    <source>
        <dbReference type="Proteomes" id="UP000485058"/>
    </source>
</evidence>
<proteinExistence type="predicted"/>
<feature type="non-terminal residue" evidence="1">
    <location>
        <position position="1"/>
    </location>
</feature>
<protein>
    <submittedName>
        <fullName evidence="1">Uncharacterized protein</fullName>
    </submittedName>
</protein>
<keyword evidence="2" id="KW-1185">Reference proteome</keyword>
<name>A0A699ZW58_HAELA</name>
<dbReference type="EMBL" id="BLLF01003286">
    <property type="protein sequence ID" value="GFH26913.1"/>
    <property type="molecule type" value="Genomic_DNA"/>
</dbReference>
<accession>A0A699ZW58</accession>
<dbReference type="AlphaFoldDB" id="A0A699ZW58"/>
<gene>
    <name evidence="1" type="ORF">HaLaN_25145</name>
</gene>
<sequence>MVASLRTPVASEGWVTRGGVVAAPAQAPCTGASLRCCSCCWRRIQT</sequence>
<dbReference type="Proteomes" id="UP000485058">
    <property type="component" value="Unassembled WGS sequence"/>
</dbReference>